<keyword evidence="3" id="KW-1185">Reference proteome</keyword>
<feature type="compositionally biased region" description="Low complexity" evidence="1">
    <location>
        <begin position="156"/>
        <end position="174"/>
    </location>
</feature>
<feature type="compositionally biased region" description="Low complexity" evidence="1">
    <location>
        <begin position="42"/>
        <end position="59"/>
    </location>
</feature>
<protein>
    <submittedName>
        <fullName evidence="2">Uncharacterized protein</fullName>
    </submittedName>
</protein>
<evidence type="ECO:0000313" key="3">
    <source>
        <dbReference type="Proteomes" id="UP000299102"/>
    </source>
</evidence>
<feature type="compositionally biased region" description="Polar residues" evidence="1">
    <location>
        <begin position="82"/>
        <end position="93"/>
    </location>
</feature>
<feature type="region of interest" description="Disordered" evidence="1">
    <location>
        <begin position="82"/>
        <end position="101"/>
    </location>
</feature>
<reference evidence="2 3" key="1">
    <citation type="journal article" date="2019" name="Commun. Biol.">
        <title>The bagworm genome reveals a unique fibroin gene that provides high tensile strength.</title>
        <authorList>
            <person name="Kono N."/>
            <person name="Nakamura H."/>
            <person name="Ohtoshi R."/>
            <person name="Tomita M."/>
            <person name="Numata K."/>
            <person name="Arakawa K."/>
        </authorList>
    </citation>
    <scope>NUCLEOTIDE SEQUENCE [LARGE SCALE GENOMIC DNA]</scope>
</reference>
<dbReference type="AlphaFoldDB" id="A0A4C1TB37"/>
<comment type="caution">
    <text evidence="2">The sequence shown here is derived from an EMBL/GenBank/DDBJ whole genome shotgun (WGS) entry which is preliminary data.</text>
</comment>
<proteinExistence type="predicted"/>
<accession>A0A4C1TB37</accession>
<name>A0A4C1TB37_EUMVA</name>
<evidence type="ECO:0000256" key="1">
    <source>
        <dbReference type="SAM" id="MobiDB-lite"/>
    </source>
</evidence>
<organism evidence="2 3">
    <name type="scientific">Eumeta variegata</name>
    <name type="common">Bagworm moth</name>
    <name type="synonym">Eumeta japonica</name>
    <dbReference type="NCBI Taxonomy" id="151549"/>
    <lineage>
        <taxon>Eukaryota</taxon>
        <taxon>Metazoa</taxon>
        <taxon>Ecdysozoa</taxon>
        <taxon>Arthropoda</taxon>
        <taxon>Hexapoda</taxon>
        <taxon>Insecta</taxon>
        <taxon>Pterygota</taxon>
        <taxon>Neoptera</taxon>
        <taxon>Endopterygota</taxon>
        <taxon>Lepidoptera</taxon>
        <taxon>Glossata</taxon>
        <taxon>Ditrysia</taxon>
        <taxon>Tineoidea</taxon>
        <taxon>Psychidae</taxon>
        <taxon>Oiketicinae</taxon>
        <taxon>Eumeta</taxon>
    </lineage>
</organism>
<dbReference type="Proteomes" id="UP000299102">
    <property type="component" value="Unassembled WGS sequence"/>
</dbReference>
<feature type="compositionally biased region" description="Polar residues" evidence="1">
    <location>
        <begin position="67"/>
        <end position="77"/>
    </location>
</feature>
<feature type="region of interest" description="Disordered" evidence="1">
    <location>
        <begin position="1"/>
        <end position="77"/>
    </location>
</feature>
<evidence type="ECO:0000313" key="2">
    <source>
        <dbReference type="EMBL" id="GBP10790.1"/>
    </source>
</evidence>
<feature type="region of interest" description="Disordered" evidence="1">
    <location>
        <begin position="125"/>
        <end position="195"/>
    </location>
</feature>
<feature type="compositionally biased region" description="Basic and acidic residues" evidence="1">
    <location>
        <begin position="125"/>
        <end position="136"/>
    </location>
</feature>
<sequence length="195" mass="22152">MRLLRPQNTKSMMERFQNRHRRGASMSKLENDNESSPTTKAQTPTRLTSSQSSTPLTSRSSDRHSLTRNGNANSLSLTALRHQSVSETQNSRRLSNKNKPDRTLRLTCEKCLSQLRFDVKLRVRDRSTSRVRDASKRHSWSPRSSTHEGNLHSPQSTTASTASGATTNSTTSAARKQNPLINRHPFNYQRDHRIL</sequence>
<gene>
    <name evidence="2" type="ORF">EVAR_73795_1</name>
</gene>
<dbReference type="EMBL" id="BGZK01004765">
    <property type="protein sequence ID" value="GBP10790.1"/>
    <property type="molecule type" value="Genomic_DNA"/>
</dbReference>
<feature type="compositionally biased region" description="Polar residues" evidence="1">
    <location>
        <begin position="1"/>
        <end position="11"/>
    </location>
</feature>